<dbReference type="RefSeq" id="WP_283712828.1">
    <property type="nucleotide sequence ID" value="NZ_JASJEW010000002.1"/>
</dbReference>
<dbReference type="EMBL" id="JASJEX010000003">
    <property type="protein sequence ID" value="MDJ1129706.1"/>
    <property type="molecule type" value="Genomic_DNA"/>
</dbReference>
<name>A0ABT6ZKY4_9ACTN</name>
<feature type="transmembrane region" description="Helical" evidence="5">
    <location>
        <begin position="375"/>
        <end position="394"/>
    </location>
</feature>
<protein>
    <submittedName>
        <fullName evidence="7">MFS transporter</fullName>
    </submittedName>
</protein>
<evidence type="ECO:0000313" key="8">
    <source>
        <dbReference type="Proteomes" id="UP001431693"/>
    </source>
</evidence>
<evidence type="ECO:0000313" key="7">
    <source>
        <dbReference type="EMBL" id="MDJ1129706.1"/>
    </source>
</evidence>
<accession>A0ABT6ZKY4</accession>
<dbReference type="InterPro" id="IPR052714">
    <property type="entry name" value="MFS_Exporter"/>
</dbReference>
<dbReference type="SUPFAM" id="SSF103473">
    <property type="entry name" value="MFS general substrate transporter"/>
    <property type="match status" value="1"/>
</dbReference>
<feature type="transmembrane region" description="Helical" evidence="5">
    <location>
        <begin position="281"/>
        <end position="300"/>
    </location>
</feature>
<dbReference type="Gene3D" id="1.20.1250.20">
    <property type="entry name" value="MFS general substrate transporter like domains"/>
    <property type="match status" value="1"/>
</dbReference>
<dbReference type="PROSITE" id="PS50850">
    <property type="entry name" value="MFS"/>
    <property type="match status" value="1"/>
</dbReference>
<dbReference type="Proteomes" id="UP001431693">
    <property type="component" value="Unassembled WGS sequence"/>
</dbReference>
<evidence type="ECO:0000256" key="5">
    <source>
        <dbReference type="SAM" id="Phobius"/>
    </source>
</evidence>
<feature type="transmembrane region" description="Helical" evidence="5">
    <location>
        <begin position="185"/>
        <end position="203"/>
    </location>
</feature>
<feature type="transmembrane region" description="Helical" evidence="5">
    <location>
        <begin position="125"/>
        <end position="144"/>
    </location>
</feature>
<evidence type="ECO:0000256" key="3">
    <source>
        <dbReference type="ARBA" id="ARBA00022989"/>
    </source>
</evidence>
<organism evidence="7 8">
    <name type="scientific">Kribbibacterium absianum</name>
    <dbReference type="NCBI Taxonomy" id="3044210"/>
    <lineage>
        <taxon>Bacteria</taxon>
        <taxon>Bacillati</taxon>
        <taxon>Actinomycetota</taxon>
        <taxon>Coriobacteriia</taxon>
        <taxon>Coriobacteriales</taxon>
        <taxon>Kribbibacteriaceae</taxon>
        <taxon>Kribbibacterium</taxon>
    </lineage>
</organism>
<dbReference type="InterPro" id="IPR011701">
    <property type="entry name" value="MFS"/>
</dbReference>
<feature type="transmembrane region" description="Helical" evidence="5">
    <location>
        <begin position="64"/>
        <end position="83"/>
    </location>
</feature>
<keyword evidence="3 5" id="KW-1133">Transmembrane helix</keyword>
<evidence type="ECO:0000256" key="1">
    <source>
        <dbReference type="ARBA" id="ARBA00004651"/>
    </source>
</evidence>
<feature type="transmembrane region" description="Helical" evidence="5">
    <location>
        <begin position="95"/>
        <end position="113"/>
    </location>
</feature>
<dbReference type="InterPro" id="IPR020846">
    <property type="entry name" value="MFS_dom"/>
</dbReference>
<dbReference type="InterPro" id="IPR036259">
    <property type="entry name" value="MFS_trans_sf"/>
</dbReference>
<sequence length="433" mass="45844">MAEKPSPKPVSAKPAPIVKPPRPELVTAPFVVMIAITFFNGLYYKGMDAGIPLHYDDLGMAATVGGTFVAVYTIASTVTRLFAGQLSDDHDHVQVLLGGLGLLLLGALIPALWPEYAVVLVCRVLQGVGFSIATNAITVICLGLSPKKKIGQTVGLKGAGSSLATMLGALLATVLLTMVGYQGFFWFYVALMAVGMVAAVLAARSRRMQAQRDYHRQEIAKRRAAEKAAEASGHGENAFQRWLRSFWLPGAFPYALIEFARRCPKGICITFVLIYAKHLGLGTGAYFFVIAGVFTLLGRLLGGKLYNNARPWLLVPMVGVGAVGFLPLMFCPTVWALGVAGAFYGITIGTSSPLLKTLTAKAVSKEHWGVANSELYFLGDLGLALGAYGGGILVDALGKAALPAIAFWTGVAATALTAAVLVWAKRRKGVQAA</sequence>
<comment type="caution">
    <text evidence="7">The sequence shown here is derived from an EMBL/GenBank/DDBJ whole genome shotgun (WGS) entry which is preliminary data.</text>
</comment>
<feature type="transmembrane region" description="Helical" evidence="5">
    <location>
        <begin position="400"/>
        <end position="424"/>
    </location>
</feature>
<feature type="transmembrane region" description="Helical" evidence="5">
    <location>
        <begin position="25"/>
        <end position="44"/>
    </location>
</feature>
<evidence type="ECO:0000256" key="2">
    <source>
        <dbReference type="ARBA" id="ARBA00022692"/>
    </source>
</evidence>
<feature type="domain" description="Major facilitator superfamily (MFS) profile" evidence="6">
    <location>
        <begin position="29"/>
        <end position="427"/>
    </location>
</feature>
<evidence type="ECO:0000259" key="6">
    <source>
        <dbReference type="PROSITE" id="PS50850"/>
    </source>
</evidence>
<gene>
    <name evidence="7" type="ORF">QJ043_06395</name>
</gene>
<feature type="transmembrane region" description="Helical" evidence="5">
    <location>
        <begin position="156"/>
        <end position="179"/>
    </location>
</feature>
<dbReference type="Pfam" id="PF07690">
    <property type="entry name" value="MFS_1"/>
    <property type="match status" value="1"/>
</dbReference>
<evidence type="ECO:0000256" key="4">
    <source>
        <dbReference type="ARBA" id="ARBA00023136"/>
    </source>
</evidence>
<keyword evidence="2 5" id="KW-0812">Transmembrane</keyword>
<reference evidence="7" key="1">
    <citation type="submission" date="2023-05" db="EMBL/GenBank/DDBJ databases">
        <title>[olsenella] sp. nov., isolated from a pig farm feces dump.</title>
        <authorList>
            <person name="Chang Y.-H."/>
        </authorList>
    </citation>
    <scope>NUCLEOTIDE SEQUENCE</scope>
    <source>
        <strain evidence="7">YH-ols2217</strain>
    </source>
</reference>
<dbReference type="PANTHER" id="PTHR23531:SF1">
    <property type="entry name" value="QUINOLENE RESISTANCE PROTEIN NORA"/>
    <property type="match status" value="1"/>
</dbReference>
<dbReference type="PANTHER" id="PTHR23531">
    <property type="entry name" value="QUINOLENE RESISTANCE PROTEIN NORA"/>
    <property type="match status" value="1"/>
</dbReference>
<feature type="transmembrane region" description="Helical" evidence="5">
    <location>
        <begin position="336"/>
        <end position="355"/>
    </location>
</feature>
<keyword evidence="4 5" id="KW-0472">Membrane</keyword>
<keyword evidence="8" id="KW-1185">Reference proteome</keyword>
<proteinExistence type="predicted"/>
<comment type="subcellular location">
    <subcellularLocation>
        <location evidence="1">Cell membrane</location>
        <topology evidence="1">Multi-pass membrane protein</topology>
    </subcellularLocation>
</comment>